<keyword evidence="1" id="KW-0560">Oxidoreductase</keyword>
<evidence type="ECO:0000256" key="1">
    <source>
        <dbReference type="ARBA" id="ARBA00023002"/>
    </source>
</evidence>
<dbReference type="Gene3D" id="3.40.30.10">
    <property type="entry name" value="Glutaredoxin"/>
    <property type="match status" value="1"/>
</dbReference>
<proteinExistence type="predicted"/>
<dbReference type="Pfam" id="PF10417">
    <property type="entry name" value="1-cysPrx_C"/>
    <property type="match status" value="1"/>
</dbReference>
<dbReference type="GO" id="GO:0051920">
    <property type="term" value="F:peroxiredoxin activity"/>
    <property type="evidence" value="ECO:0007669"/>
    <property type="project" value="InterPro"/>
</dbReference>
<organism evidence="3">
    <name type="scientific">Grammatophora oceanica</name>
    <dbReference type="NCBI Taxonomy" id="210454"/>
    <lineage>
        <taxon>Eukaryota</taxon>
        <taxon>Sar</taxon>
        <taxon>Stramenopiles</taxon>
        <taxon>Ochrophyta</taxon>
        <taxon>Bacillariophyta</taxon>
        <taxon>Fragilariophyceae</taxon>
        <taxon>Fragilariophycidae</taxon>
        <taxon>Rhabdonematales</taxon>
        <taxon>Grammatophoraceae</taxon>
        <taxon>Grammatophora</taxon>
    </lineage>
</organism>
<dbReference type="SUPFAM" id="SSF52833">
    <property type="entry name" value="Thioredoxin-like"/>
    <property type="match status" value="1"/>
</dbReference>
<sequence>MAVTLGVLDETNKDSKGLPMTVRSVFVLKPDKTIALMITYPASTGRSFPEILRVVDSLQLTSNKKVATPADWKQGEDVIVNFPLTDSMADDAFGTDGYRIVQVPSEQGKDLAKHYLRYTADPTSK</sequence>
<name>A0A7S1Y755_9STRA</name>
<evidence type="ECO:0000313" key="3">
    <source>
        <dbReference type="EMBL" id="CAD9281586.1"/>
    </source>
</evidence>
<dbReference type="Gene3D" id="3.30.1020.10">
    <property type="entry name" value="Antioxidant, Horf6, Chain A, domain2"/>
    <property type="match status" value="1"/>
</dbReference>
<evidence type="ECO:0000259" key="2">
    <source>
        <dbReference type="Pfam" id="PF10417"/>
    </source>
</evidence>
<dbReference type="PANTHER" id="PTHR43503">
    <property type="entry name" value="MCG48959-RELATED"/>
    <property type="match status" value="1"/>
</dbReference>
<dbReference type="GO" id="GO:0005739">
    <property type="term" value="C:mitochondrion"/>
    <property type="evidence" value="ECO:0007669"/>
    <property type="project" value="TreeGrafter"/>
</dbReference>
<reference evidence="3" key="1">
    <citation type="submission" date="2021-01" db="EMBL/GenBank/DDBJ databases">
        <authorList>
            <person name="Corre E."/>
            <person name="Pelletier E."/>
            <person name="Niang G."/>
            <person name="Scheremetjew M."/>
            <person name="Finn R."/>
            <person name="Kale V."/>
            <person name="Holt S."/>
            <person name="Cochrane G."/>
            <person name="Meng A."/>
            <person name="Brown T."/>
            <person name="Cohen L."/>
        </authorList>
    </citation>
    <scope>NUCLEOTIDE SEQUENCE</scope>
    <source>
        <strain evidence="3">CCMP 410</strain>
    </source>
</reference>
<protein>
    <recommendedName>
        <fullName evidence="2">Peroxiredoxin C-terminal domain-containing protein</fullName>
    </recommendedName>
</protein>
<gene>
    <name evidence="3" type="ORF">GOCE00092_LOCUS10497</name>
</gene>
<feature type="domain" description="Peroxiredoxin C-terminal" evidence="2">
    <location>
        <begin position="57"/>
        <end position="89"/>
    </location>
</feature>
<dbReference type="InterPro" id="IPR019479">
    <property type="entry name" value="Peroxiredoxin_C"/>
</dbReference>
<dbReference type="GO" id="GO:0005829">
    <property type="term" value="C:cytosol"/>
    <property type="evidence" value="ECO:0007669"/>
    <property type="project" value="TreeGrafter"/>
</dbReference>
<dbReference type="PANTHER" id="PTHR43503:SF4">
    <property type="entry name" value="PEROXIREDOXIN-6"/>
    <property type="match status" value="1"/>
</dbReference>
<dbReference type="GO" id="GO:0045454">
    <property type="term" value="P:cell redox homeostasis"/>
    <property type="evidence" value="ECO:0007669"/>
    <property type="project" value="TreeGrafter"/>
</dbReference>
<dbReference type="EMBL" id="HBGK01020624">
    <property type="protein sequence ID" value="CAD9281586.1"/>
    <property type="molecule type" value="Transcribed_RNA"/>
</dbReference>
<accession>A0A7S1Y755</accession>
<dbReference type="InterPro" id="IPR036249">
    <property type="entry name" value="Thioredoxin-like_sf"/>
</dbReference>
<dbReference type="AlphaFoldDB" id="A0A7S1Y755"/>